<feature type="domain" description="DUF3456" evidence="3">
    <location>
        <begin position="30"/>
        <end position="175"/>
    </location>
</feature>
<evidence type="ECO:0000259" key="3">
    <source>
        <dbReference type="Pfam" id="PF11938"/>
    </source>
</evidence>
<feature type="signal peptide" evidence="2">
    <location>
        <begin position="1"/>
        <end position="22"/>
    </location>
</feature>
<accession>A0AAD7ZSY0</accession>
<dbReference type="EMBL" id="JASPKZ010007178">
    <property type="protein sequence ID" value="KAJ9586279.1"/>
    <property type="molecule type" value="Genomic_DNA"/>
</dbReference>
<feature type="chain" id="PRO_5042238685" description="DUF3456 domain-containing protein" evidence="2">
    <location>
        <begin position="23"/>
        <end position="193"/>
    </location>
</feature>
<dbReference type="AlphaFoldDB" id="A0AAD7ZSY0"/>
<dbReference type="GO" id="GO:0005783">
    <property type="term" value="C:endoplasmic reticulum"/>
    <property type="evidence" value="ECO:0007669"/>
    <property type="project" value="TreeGrafter"/>
</dbReference>
<dbReference type="InterPro" id="IPR042415">
    <property type="entry name" value="CNPY"/>
</dbReference>
<name>A0AAD7ZSY0_DIPPU</name>
<dbReference type="Pfam" id="PF11938">
    <property type="entry name" value="DUF3456"/>
    <property type="match status" value="1"/>
</dbReference>
<dbReference type="PANTHER" id="PTHR13341:SF2">
    <property type="entry name" value="PROTEIN SEELE"/>
    <property type="match status" value="1"/>
</dbReference>
<sequence>MNLGLYSLLVSFLLTCFTFISAEIDSKNIRCLVCRNVIEEIDNIIQKVDPKKTIEVGGYRLDAAGNQKQKTVSYARSEMHISEVLDTVCNKMDDYVRATYKTSGELTLLRIIGPDGQMNPELSRVDIIQDGDLNKSLKFYCEGIVEEYEENLMRLFGRDANNIDIKLCSQEAELCSHSESDADDYEFEDKDEL</sequence>
<dbReference type="InterPro" id="IPR021852">
    <property type="entry name" value="DUF3456"/>
</dbReference>
<comment type="similarity">
    <text evidence="1">Belongs to the canopy family.</text>
</comment>
<dbReference type="PANTHER" id="PTHR13341">
    <property type="entry name" value="MIR-INTERACTING SAPOSIN-LIKE PROTEIN"/>
    <property type="match status" value="1"/>
</dbReference>
<evidence type="ECO:0000256" key="2">
    <source>
        <dbReference type="SAM" id="SignalP"/>
    </source>
</evidence>
<dbReference type="Proteomes" id="UP001233999">
    <property type="component" value="Unassembled WGS sequence"/>
</dbReference>
<keyword evidence="2" id="KW-0732">Signal</keyword>
<keyword evidence="5" id="KW-1185">Reference proteome</keyword>
<reference evidence="4" key="1">
    <citation type="journal article" date="2023" name="IScience">
        <title>Live-bearing cockroach genome reveals convergent evolutionary mechanisms linked to viviparity in insects and beyond.</title>
        <authorList>
            <person name="Fouks B."/>
            <person name="Harrison M.C."/>
            <person name="Mikhailova A.A."/>
            <person name="Marchal E."/>
            <person name="English S."/>
            <person name="Carruthers M."/>
            <person name="Jennings E.C."/>
            <person name="Chiamaka E.L."/>
            <person name="Frigard R.A."/>
            <person name="Pippel M."/>
            <person name="Attardo G.M."/>
            <person name="Benoit J.B."/>
            <person name="Bornberg-Bauer E."/>
            <person name="Tobe S.S."/>
        </authorList>
    </citation>
    <scope>NUCLEOTIDE SEQUENCE</scope>
    <source>
        <strain evidence="4">Stay&amp;Tobe</strain>
    </source>
</reference>
<reference evidence="4" key="2">
    <citation type="submission" date="2023-05" db="EMBL/GenBank/DDBJ databases">
        <authorList>
            <person name="Fouks B."/>
        </authorList>
    </citation>
    <scope>NUCLEOTIDE SEQUENCE</scope>
    <source>
        <strain evidence="4">Stay&amp;Tobe</strain>
        <tissue evidence="4">Testes</tissue>
    </source>
</reference>
<proteinExistence type="inferred from homology"/>
<comment type="caution">
    <text evidence="4">The sequence shown here is derived from an EMBL/GenBank/DDBJ whole genome shotgun (WGS) entry which is preliminary data.</text>
</comment>
<gene>
    <name evidence="4" type="ORF">L9F63_020073</name>
</gene>
<evidence type="ECO:0000313" key="4">
    <source>
        <dbReference type="EMBL" id="KAJ9586279.1"/>
    </source>
</evidence>
<dbReference type="Gene3D" id="1.10.225.10">
    <property type="entry name" value="Saposin-like"/>
    <property type="match status" value="1"/>
</dbReference>
<organism evidence="4 5">
    <name type="scientific">Diploptera punctata</name>
    <name type="common">Pacific beetle cockroach</name>
    <dbReference type="NCBI Taxonomy" id="6984"/>
    <lineage>
        <taxon>Eukaryota</taxon>
        <taxon>Metazoa</taxon>
        <taxon>Ecdysozoa</taxon>
        <taxon>Arthropoda</taxon>
        <taxon>Hexapoda</taxon>
        <taxon>Insecta</taxon>
        <taxon>Pterygota</taxon>
        <taxon>Neoptera</taxon>
        <taxon>Polyneoptera</taxon>
        <taxon>Dictyoptera</taxon>
        <taxon>Blattodea</taxon>
        <taxon>Blaberoidea</taxon>
        <taxon>Blaberidae</taxon>
        <taxon>Diplopterinae</taxon>
        <taxon>Diploptera</taxon>
    </lineage>
</organism>
<evidence type="ECO:0000313" key="5">
    <source>
        <dbReference type="Proteomes" id="UP001233999"/>
    </source>
</evidence>
<evidence type="ECO:0000256" key="1">
    <source>
        <dbReference type="ARBA" id="ARBA00007285"/>
    </source>
</evidence>
<protein>
    <recommendedName>
        <fullName evidence="3">DUF3456 domain-containing protein</fullName>
    </recommendedName>
</protein>